<evidence type="ECO:0000313" key="3">
    <source>
        <dbReference type="Proteomes" id="UP000671399"/>
    </source>
</evidence>
<name>A0ABS3V7Y2_9ACTN</name>
<evidence type="ECO:0000259" key="1">
    <source>
        <dbReference type="PROSITE" id="PS50943"/>
    </source>
</evidence>
<keyword evidence="3" id="KW-1185">Reference proteome</keyword>
<dbReference type="Proteomes" id="UP000671399">
    <property type="component" value="Unassembled WGS sequence"/>
</dbReference>
<dbReference type="SUPFAM" id="SSF47413">
    <property type="entry name" value="lambda repressor-like DNA-binding domains"/>
    <property type="match status" value="1"/>
</dbReference>
<organism evidence="2 3">
    <name type="scientific">Micromonospora antibiotica</name>
    <dbReference type="NCBI Taxonomy" id="2807623"/>
    <lineage>
        <taxon>Bacteria</taxon>
        <taxon>Bacillati</taxon>
        <taxon>Actinomycetota</taxon>
        <taxon>Actinomycetes</taxon>
        <taxon>Micromonosporales</taxon>
        <taxon>Micromonosporaceae</taxon>
        <taxon>Micromonospora</taxon>
    </lineage>
</organism>
<dbReference type="SMART" id="SM00530">
    <property type="entry name" value="HTH_XRE"/>
    <property type="match status" value="1"/>
</dbReference>
<comment type="caution">
    <text evidence="2">The sequence shown here is derived from an EMBL/GenBank/DDBJ whole genome shotgun (WGS) entry which is preliminary data.</text>
</comment>
<reference evidence="2 3" key="1">
    <citation type="submission" date="2021-03" db="EMBL/GenBank/DDBJ databases">
        <authorList>
            <person name="Lee D.-H."/>
        </authorList>
    </citation>
    <scope>NUCLEOTIDE SEQUENCE [LARGE SCALE GENOMIC DNA]</scope>
    <source>
        <strain evidence="2 3">MMS20-R2-23</strain>
    </source>
</reference>
<dbReference type="CDD" id="cd00093">
    <property type="entry name" value="HTH_XRE"/>
    <property type="match status" value="1"/>
</dbReference>
<accession>A0ABS3V7Y2</accession>
<sequence length="410" mass="43864">MSDNFRTELRRRRLEANLSLHQLAELVPCDQGYLSKVENGHRRPGPDMTASLDQALGANGALFALASEEQEGGEDVRRRTVLQALSAAGMAVAGWPLPSAETPRRVGIDHVTDITDTTAVYRGWVSRHGGAAVQKPAAQLLDRAAAMHTAASEPKVRTALLVAIADLAGLGAYIARDIGDHRSADEHAWLALSAATAAGNTALGGHTVVRMAGHNIELRRPEKTLSLLDAAAKRAGDLFTPGDRANQSCIRAWAYAQVGDADMVRRAVGDAEDAFTRVDNTGTPNWAAQHVTEAELYSLSGAAYTDLARTNHRYADAAIERLNQALDLRGVSLARNRVLDQLSLAEALLYAGEFDEAGRVALAATEAAGDIRSGRLSLRFAGLARRMQPHARKAASVTEFVTAQGTVKRM</sequence>
<dbReference type="Pfam" id="PF13560">
    <property type="entry name" value="HTH_31"/>
    <property type="match status" value="1"/>
</dbReference>
<evidence type="ECO:0000313" key="2">
    <source>
        <dbReference type="EMBL" id="MBO4161718.1"/>
    </source>
</evidence>
<dbReference type="InterPro" id="IPR001387">
    <property type="entry name" value="Cro/C1-type_HTH"/>
</dbReference>
<dbReference type="RefSeq" id="WP_208567366.1">
    <property type="nucleotide sequence ID" value="NZ_JAGFWR010000005.1"/>
</dbReference>
<dbReference type="EMBL" id="JAGFWR010000005">
    <property type="protein sequence ID" value="MBO4161718.1"/>
    <property type="molecule type" value="Genomic_DNA"/>
</dbReference>
<dbReference type="InterPro" id="IPR010982">
    <property type="entry name" value="Lambda_DNA-bd_dom_sf"/>
</dbReference>
<gene>
    <name evidence="2" type="ORF">JQN83_12990</name>
</gene>
<protein>
    <submittedName>
        <fullName evidence="2">Helix-turn-helix transcriptional regulator</fullName>
    </submittedName>
</protein>
<feature type="domain" description="HTH cro/C1-type" evidence="1">
    <location>
        <begin position="9"/>
        <end position="63"/>
    </location>
</feature>
<dbReference type="PROSITE" id="PS50943">
    <property type="entry name" value="HTH_CROC1"/>
    <property type="match status" value="1"/>
</dbReference>
<dbReference type="Gene3D" id="1.10.260.40">
    <property type="entry name" value="lambda repressor-like DNA-binding domains"/>
    <property type="match status" value="1"/>
</dbReference>
<proteinExistence type="predicted"/>